<reference evidence="1" key="1">
    <citation type="submission" date="2020-10" db="EMBL/GenBank/DDBJ databases">
        <authorList>
            <person name="Gilroy R."/>
        </authorList>
    </citation>
    <scope>NUCLEOTIDE SEQUENCE</scope>
    <source>
        <strain evidence="1">CHK152-2994</strain>
    </source>
</reference>
<gene>
    <name evidence="1" type="ORF">IAD41_02650</name>
</gene>
<dbReference type="AlphaFoldDB" id="A0A9D1K3H1"/>
<name>A0A9D1K3H1_9BACT</name>
<comment type="caution">
    <text evidence="1">The sequence shown here is derived from an EMBL/GenBank/DDBJ whole genome shotgun (WGS) entry which is preliminary data.</text>
</comment>
<dbReference type="EMBL" id="DVJO01000056">
    <property type="protein sequence ID" value="HIS82491.1"/>
    <property type="molecule type" value="Genomic_DNA"/>
</dbReference>
<accession>A0A9D1K3H1</accession>
<evidence type="ECO:0000313" key="1">
    <source>
        <dbReference type="EMBL" id="HIS82491.1"/>
    </source>
</evidence>
<proteinExistence type="predicted"/>
<sequence>MKIDNISQNTSFQMNYKVLTMRNVKKDFTKAVEKSIKDIPDQWGEVLKRNNYKLYCSNSIADIFENEKLAREGAPEWEAVTCTYPLYRFMAITTRVEPKDIQKVVNHEAAHGILDCEGLMENRDLLDSLYYDMQKLPKREPDNHNHDMFEVKNLLIKPLSEYFQTEVCADILAWIHTGGGLWGSGYKNSIKNKTLLKENFPDTFEFLSNYKIGERKSV</sequence>
<reference evidence="1" key="2">
    <citation type="journal article" date="2021" name="PeerJ">
        <title>Extensive microbial diversity within the chicken gut microbiome revealed by metagenomics and culture.</title>
        <authorList>
            <person name="Gilroy R."/>
            <person name="Ravi A."/>
            <person name="Getino M."/>
            <person name="Pursley I."/>
            <person name="Horton D.L."/>
            <person name="Alikhan N.F."/>
            <person name="Baker D."/>
            <person name="Gharbi K."/>
            <person name="Hall N."/>
            <person name="Watson M."/>
            <person name="Adriaenssens E.M."/>
            <person name="Foster-Nyarko E."/>
            <person name="Jarju S."/>
            <person name="Secka A."/>
            <person name="Antonio M."/>
            <person name="Oren A."/>
            <person name="Chaudhuri R.R."/>
            <person name="La Ragione R."/>
            <person name="Hildebrand F."/>
            <person name="Pallen M.J."/>
        </authorList>
    </citation>
    <scope>NUCLEOTIDE SEQUENCE</scope>
    <source>
        <strain evidence="1">CHK152-2994</strain>
    </source>
</reference>
<evidence type="ECO:0000313" key="2">
    <source>
        <dbReference type="Proteomes" id="UP000824139"/>
    </source>
</evidence>
<dbReference type="Proteomes" id="UP000824139">
    <property type="component" value="Unassembled WGS sequence"/>
</dbReference>
<organism evidence="1 2">
    <name type="scientific">Candidatus Scatenecus faecavium</name>
    <dbReference type="NCBI Taxonomy" id="2840915"/>
    <lineage>
        <taxon>Bacteria</taxon>
        <taxon>Candidatus Scatenecus</taxon>
    </lineage>
</organism>
<protein>
    <submittedName>
        <fullName evidence="1">Uncharacterized protein</fullName>
    </submittedName>
</protein>